<evidence type="ECO:0000313" key="3">
    <source>
        <dbReference type="EMBL" id="QJA82520.1"/>
    </source>
</evidence>
<evidence type="ECO:0000313" key="1">
    <source>
        <dbReference type="EMBL" id="QJA51407.1"/>
    </source>
</evidence>
<dbReference type="AlphaFoldDB" id="A0A6H1ZVR1"/>
<gene>
    <name evidence="3" type="ORF">MM415A00401_0032</name>
    <name evidence="2" type="ORF">MM415B00765_0026</name>
    <name evidence="1" type="ORF">TM448A02097_0008</name>
    <name evidence="4" type="ORF">TM448B01032_0006</name>
</gene>
<dbReference type="EMBL" id="MT144260">
    <property type="protein sequence ID" value="QJA51407.1"/>
    <property type="molecule type" value="Genomic_DNA"/>
</dbReference>
<reference evidence="1" key="1">
    <citation type="submission" date="2020-03" db="EMBL/GenBank/DDBJ databases">
        <title>The deep terrestrial virosphere.</title>
        <authorList>
            <person name="Holmfeldt K."/>
            <person name="Nilsson E."/>
            <person name="Simone D."/>
            <person name="Lopez-Fernandez M."/>
            <person name="Wu X."/>
            <person name="de Brujin I."/>
            <person name="Lundin D."/>
            <person name="Andersson A."/>
            <person name="Bertilsson S."/>
            <person name="Dopson M."/>
        </authorList>
    </citation>
    <scope>NUCLEOTIDE SEQUENCE</scope>
    <source>
        <strain evidence="3">MM415A00401</strain>
        <strain evidence="2">MM415B00765</strain>
        <strain evidence="1">TM448A02097</strain>
        <strain evidence="4">TM448B01032</strain>
    </source>
</reference>
<evidence type="ECO:0000313" key="2">
    <source>
        <dbReference type="EMBL" id="QJA62526.1"/>
    </source>
</evidence>
<name>A0A6H1ZVR1_9ZZZZ</name>
<sequence>MPSQVEVCNRALGFLGQETAITSMTQDSKAARLCNRMFQLSVDAVVVAHPWNCAVVRSPSLAQNSTDPAFGYGYRYALPTNPYCLRVLFMKDEQTEEKEYKIEGRFLLCNYSSVQIAYIKRITNPDEFSPWLVDAVAARLAADIALALTGSSTQQQAMAALYRDMMFDAQVLDSQEGTPEQQDFSSWVAAREAGGAYLEQVNETT</sequence>
<accession>A0A6H1ZVR1</accession>
<proteinExistence type="predicted"/>
<dbReference type="EMBL" id="MT141473">
    <property type="protein sequence ID" value="QJA62526.1"/>
    <property type="molecule type" value="Genomic_DNA"/>
</dbReference>
<dbReference type="EMBL" id="MT142489">
    <property type="protein sequence ID" value="QJA82520.1"/>
    <property type="molecule type" value="Genomic_DNA"/>
</dbReference>
<organism evidence="1">
    <name type="scientific">viral metagenome</name>
    <dbReference type="NCBI Taxonomy" id="1070528"/>
    <lineage>
        <taxon>unclassified sequences</taxon>
        <taxon>metagenomes</taxon>
        <taxon>organismal metagenomes</taxon>
    </lineage>
</organism>
<dbReference type="EMBL" id="MT144691">
    <property type="protein sequence ID" value="QJH97550.1"/>
    <property type="molecule type" value="Genomic_DNA"/>
</dbReference>
<protein>
    <submittedName>
        <fullName evidence="1">Putative tail tubular protein</fullName>
    </submittedName>
</protein>
<evidence type="ECO:0000313" key="4">
    <source>
        <dbReference type="EMBL" id="QJH97550.1"/>
    </source>
</evidence>